<dbReference type="STRING" id="641147.HMPREF9021_00358"/>
<protein>
    <recommendedName>
        <fullName evidence="3">Dioxygenase</fullName>
    </recommendedName>
</protein>
<evidence type="ECO:0000313" key="1">
    <source>
        <dbReference type="EMBL" id="EFG31955.2"/>
    </source>
</evidence>
<comment type="caution">
    <text evidence="1">The sequence shown here is derived from an EMBL/GenBank/DDBJ whole genome shotgun (WGS) entry which is preliminary data.</text>
</comment>
<proteinExistence type="predicted"/>
<dbReference type="KEGG" id="smur:BWP33_00795"/>
<gene>
    <name evidence="1" type="ORF">HMPREF9021_00358</name>
</gene>
<name>V9HMG4_9NEIS</name>
<dbReference type="HOGENOM" id="CLU_189132_0_0_4"/>
<dbReference type="Proteomes" id="UP000017813">
    <property type="component" value="Unassembled WGS sequence"/>
</dbReference>
<reference evidence="1 2" key="1">
    <citation type="submission" date="2010-03" db="EMBL/GenBank/DDBJ databases">
        <authorList>
            <consortium name="The Broad Institute Genome Sequencing Platform"/>
            <person name="Ward D."/>
            <person name="Earl A."/>
            <person name="Feldgarden M."/>
            <person name="Gevers D."/>
            <person name="Young S."/>
            <person name="Zeng Q."/>
            <person name="Koehrsen M."/>
            <person name="Alvarado L."/>
            <person name="Berlin A.M."/>
            <person name="Borenstein D."/>
            <person name="Chapman S.B."/>
            <person name="Chen Z."/>
            <person name="Engels R."/>
            <person name="Freedman E."/>
            <person name="Gellesch M."/>
            <person name="Goldberg J."/>
            <person name="Griggs A."/>
            <person name="Gujja S."/>
            <person name="Heilman E.R."/>
            <person name="Heiman D.I."/>
            <person name="Hepburn T.A."/>
            <person name="Howarth C."/>
            <person name="Jen D."/>
            <person name="Larson L."/>
            <person name="Mehta T."/>
            <person name="Park D."/>
            <person name="Pearson M."/>
            <person name="Richards J."/>
            <person name="Roberts A."/>
            <person name="Saif S."/>
            <person name="Shea T.D."/>
            <person name="Shenoy N."/>
            <person name="Sisk P."/>
            <person name="Stolte C."/>
            <person name="Sykes S.N."/>
            <person name="Walk T."/>
            <person name="White J."/>
            <person name="Yandava C."/>
            <person name="Izard J."/>
            <person name="Baranova O.V."/>
            <person name="Blanton J.M."/>
            <person name="Tanner A.C."/>
            <person name="Dewhirst F."/>
            <person name="Haas B."/>
            <person name="Nusbaum C."/>
            <person name="Birren B."/>
        </authorList>
    </citation>
    <scope>NUCLEOTIDE SEQUENCE [LARGE SCALE GENOMIC DNA]</scope>
    <source>
        <strain evidence="1 2">ATCC 29453</strain>
    </source>
</reference>
<evidence type="ECO:0000313" key="2">
    <source>
        <dbReference type="Proteomes" id="UP000017813"/>
    </source>
</evidence>
<organism evidence="1 2">
    <name type="scientific">Simonsiella muelleri ATCC 29453</name>
    <dbReference type="NCBI Taxonomy" id="641147"/>
    <lineage>
        <taxon>Bacteria</taxon>
        <taxon>Pseudomonadati</taxon>
        <taxon>Pseudomonadota</taxon>
        <taxon>Betaproteobacteria</taxon>
        <taxon>Neisseriales</taxon>
        <taxon>Neisseriaceae</taxon>
        <taxon>Simonsiella</taxon>
    </lineage>
</organism>
<dbReference type="AlphaFoldDB" id="V9HMG4"/>
<dbReference type="EMBL" id="ADCY02000006">
    <property type="protein sequence ID" value="EFG31955.2"/>
    <property type="molecule type" value="Genomic_DNA"/>
</dbReference>
<reference evidence="1 2" key="2">
    <citation type="submission" date="2011-10" db="EMBL/GenBank/DDBJ databases">
        <title>The Genome Sequence of Simonsiella muelleri ATCC 29453.</title>
        <authorList>
            <consortium name="The Broad Institute Genome Sequencing Platform"/>
            <consortium name="The Broad Institute Genome Sequencing Center for Infectious Disease"/>
            <person name="Earl A."/>
            <person name="Ward D."/>
            <person name="Feldgarden M."/>
            <person name="Gevers D."/>
            <person name="Izard J."/>
            <person name="Baranova O.V."/>
            <person name="Blanton J.M."/>
            <person name="Tanner A.C."/>
            <person name="Dewhirst F."/>
            <person name="Young S.K."/>
            <person name="Zeng Q."/>
            <person name="Gargeya S."/>
            <person name="Fitzgerald M."/>
            <person name="Haas B."/>
            <person name="Abouelleil A."/>
            <person name="Alvarado L."/>
            <person name="Arachchi H.M."/>
            <person name="Berlin A."/>
            <person name="Brown A."/>
            <person name="Chapman S.B."/>
            <person name="Chen Z."/>
            <person name="Dunbar C."/>
            <person name="Freedman E."/>
            <person name="Gearin G."/>
            <person name="Goldberg J."/>
            <person name="Griggs A."/>
            <person name="Gujja S."/>
            <person name="Heiman D."/>
            <person name="Howarth C."/>
            <person name="Larson L."/>
            <person name="Lui A."/>
            <person name="MacDonald P.J.P."/>
            <person name="Montmayeur A."/>
            <person name="Murphy C."/>
            <person name="Neiman D."/>
            <person name="Pearson M."/>
            <person name="Priest M."/>
            <person name="Roberts A."/>
            <person name="Saif S."/>
            <person name="Shea T."/>
            <person name="Shenoy N."/>
            <person name="Sisk P."/>
            <person name="Stolte C."/>
            <person name="Sykes S."/>
            <person name="Wortman J."/>
            <person name="Nusbaum C."/>
            <person name="Birren B."/>
        </authorList>
    </citation>
    <scope>NUCLEOTIDE SEQUENCE [LARGE SCALE GENOMIC DNA]</scope>
    <source>
        <strain evidence="1 2">ATCC 29453</strain>
    </source>
</reference>
<accession>V9HMG4</accession>
<evidence type="ECO:0008006" key="3">
    <source>
        <dbReference type="Google" id="ProtNLM"/>
    </source>
</evidence>
<dbReference type="eggNOG" id="ENOG5033B1Y">
    <property type="taxonomic scope" value="Bacteria"/>
</dbReference>
<sequence length="72" mass="8410">MMSDFTEITQFIQTASSAEVRETLDFLLNECTLDQTPNAETVRQWLQILQQRGGKFEKMTMLCTEFLQDTEQ</sequence>
<dbReference type="RefSeq" id="WP_002641268.1">
    <property type="nucleotide sequence ID" value="NZ_CP019448.1"/>
</dbReference>
<keyword evidence="2" id="KW-1185">Reference proteome</keyword>